<proteinExistence type="inferred from homology"/>
<dbReference type="PANTHER" id="PTHR45684">
    <property type="entry name" value="RE74312P"/>
    <property type="match status" value="1"/>
</dbReference>
<comment type="subcellular location">
    <subcellularLocation>
        <location evidence="1">Endoplasmic reticulum</location>
    </subcellularLocation>
    <subcellularLocation>
        <location evidence="2">Golgi apparatus</location>
    </subcellularLocation>
</comment>
<evidence type="ECO:0000313" key="16">
    <source>
        <dbReference type="Proteomes" id="UP001239445"/>
    </source>
</evidence>
<comment type="caution">
    <text evidence="15">The sequence shown here is derived from an EMBL/GenBank/DDBJ whole genome shotgun (WGS) entry which is preliminary data.</text>
</comment>
<organism evidence="15 16">
    <name type="scientific">Echria macrotheca</name>
    <dbReference type="NCBI Taxonomy" id="438768"/>
    <lineage>
        <taxon>Eukaryota</taxon>
        <taxon>Fungi</taxon>
        <taxon>Dikarya</taxon>
        <taxon>Ascomycota</taxon>
        <taxon>Pezizomycotina</taxon>
        <taxon>Sordariomycetes</taxon>
        <taxon>Sordariomycetidae</taxon>
        <taxon>Sordariales</taxon>
        <taxon>Schizotheciaceae</taxon>
        <taxon>Echria</taxon>
    </lineage>
</organism>
<feature type="binding site" evidence="12">
    <location>
        <position position="32"/>
    </location>
    <ligand>
        <name>GTP</name>
        <dbReference type="ChEBI" id="CHEBI:37565"/>
    </ligand>
</feature>
<sequence>MSTLATTLLYALGLRTPKRLSLLLLGLDNAGKTTLLHRLQNPSAPASAPFLKNCTPSFFPSTEDNLHIDLDDYPSRLVLRVFDLPGHVQARRLWRDSLLADMDVDGVVFVVDSADSERFGEAREVLEGILKALGGNNGRGESSGRGGVPVVVWGSKADVEGAVRVDGLREAFGLGKGEGEDGRSLGVFVGSSLAGTGYRDALGWLVMRTGTR</sequence>
<dbReference type="GO" id="GO:0005794">
    <property type="term" value="C:Golgi apparatus"/>
    <property type="evidence" value="ECO:0007669"/>
    <property type="project" value="UniProtKB-SubCell"/>
</dbReference>
<dbReference type="PROSITE" id="PS51422">
    <property type="entry name" value="SAR1"/>
    <property type="match status" value="1"/>
</dbReference>
<evidence type="ECO:0000256" key="1">
    <source>
        <dbReference type="ARBA" id="ARBA00004240"/>
    </source>
</evidence>
<feature type="binding site" evidence="12">
    <location>
        <position position="193"/>
    </location>
    <ligand>
        <name>GTP</name>
        <dbReference type="ChEBI" id="CHEBI:37565"/>
    </ligand>
</feature>
<dbReference type="GO" id="GO:0016192">
    <property type="term" value="P:vesicle-mediated transport"/>
    <property type="evidence" value="ECO:0007669"/>
    <property type="project" value="UniProtKB-KW"/>
</dbReference>
<dbReference type="EMBL" id="MU839832">
    <property type="protein sequence ID" value="KAK1756530.1"/>
    <property type="molecule type" value="Genomic_DNA"/>
</dbReference>
<dbReference type="InterPro" id="IPR027417">
    <property type="entry name" value="P-loop_NTPase"/>
</dbReference>
<dbReference type="SMART" id="SM00177">
    <property type="entry name" value="ARF"/>
    <property type="match status" value="1"/>
</dbReference>
<protein>
    <submittedName>
        <fullName evidence="15">GTP-binding protein sarA</fullName>
    </submittedName>
</protein>
<evidence type="ECO:0000256" key="5">
    <source>
        <dbReference type="ARBA" id="ARBA00022741"/>
    </source>
</evidence>
<evidence type="ECO:0000256" key="10">
    <source>
        <dbReference type="ARBA" id="ARBA00023134"/>
    </source>
</evidence>
<keyword evidence="5 12" id="KW-0547">Nucleotide-binding</keyword>
<dbReference type="SUPFAM" id="SSF52540">
    <property type="entry name" value="P-loop containing nucleoside triphosphate hydrolases"/>
    <property type="match status" value="1"/>
</dbReference>
<feature type="binding site" evidence="12">
    <location>
        <position position="158"/>
    </location>
    <ligand>
        <name>GTP</name>
        <dbReference type="ChEBI" id="CHEBI:37565"/>
    </ligand>
</feature>
<keyword evidence="11" id="KW-0479">Metal-binding</keyword>
<keyword evidence="9" id="KW-0333">Golgi apparatus</keyword>
<evidence type="ECO:0000256" key="14">
    <source>
        <dbReference type="PIRSR" id="PIRSR606689-2"/>
    </source>
</evidence>
<keyword evidence="16" id="KW-1185">Reference proteome</keyword>
<dbReference type="Pfam" id="PF00025">
    <property type="entry name" value="Arf"/>
    <property type="match status" value="1"/>
</dbReference>
<evidence type="ECO:0000256" key="7">
    <source>
        <dbReference type="ARBA" id="ARBA00022892"/>
    </source>
</evidence>
<feature type="binding site" evidence="12">
    <location>
        <position position="34"/>
    </location>
    <ligand>
        <name>GTP</name>
        <dbReference type="ChEBI" id="CHEBI:37565"/>
    </ligand>
</feature>
<feature type="binding site" evidence="13">
    <location>
        <position position="86"/>
    </location>
    <ligand>
        <name>GTP</name>
        <dbReference type="ChEBI" id="CHEBI:37565"/>
    </ligand>
</feature>
<dbReference type="GO" id="GO:0006886">
    <property type="term" value="P:intracellular protein transport"/>
    <property type="evidence" value="ECO:0007669"/>
    <property type="project" value="InterPro"/>
</dbReference>
<evidence type="ECO:0000256" key="9">
    <source>
        <dbReference type="ARBA" id="ARBA00023034"/>
    </source>
</evidence>
<evidence type="ECO:0000256" key="11">
    <source>
        <dbReference type="PIRSR" id="PIRSR606687-1"/>
    </source>
</evidence>
<feature type="binding site" evidence="12">
    <location>
        <position position="33"/>
    </location>
    <ligand>
        <name>GTP</name>
        <dbReference type="ChEBI" id="CHEBI:37565"/>
    </ligand>
</feature>
<keyword evidence="6" id="KW-0256">Endoplasmic reticulum</keyword>
<dbReference type="SMART" id="SM00178">
    <property type="entry name" value="SAR"/>
    <property type="match status" value="1"/>
</dbReference>
<evidence type="ECO:0000256" key="12">
    <source>
        <dbReference type="PIRSR" id="PIRSR606687-2"/>
    </source>
</evidence>
<evidence type="ECO:0000313" key="15">
    <source>
        <dbReference type="EMBL" id="KAK1756530.1"/>
    </source>
</evidence>
<reference evidence="15" key="1">
    <citation type="submission" date="2023-06" db="EMBL/GenBank/DDBJ databases">
        <title>Genome-scale phylogeny and comparative genomics of the fungal order Sordariales.</title>
        <authorList>
            <consortium name="Lawrence Berkeley National Laboratory"/>
            <person name="Hensen N."/>
            <person name="Bonometti L."/>
            <person name="Westerberg I."/>
            <person name="Brannstrom I.O."/>
            <person name="Guillou S."/>
            <person name="Cros-Aarteil S."/>
            <person name="Calhoun S."/>
            <person name="Haridas S."/>
            <person name="Kuo A."/>
            <person name="Mondo S."/>
            <person name="Pangilinan J."/>
            <person name="Riley R."/>
            <person name="Labutti K."/>
            <person name="Andreopoulos B."/>
            <person name="Lipzen A."/>
            <person name="Chen C."/>
            <person name="Yanf M."/>
            <person name="Daum C."/>
            <person name="Ng V."/>
            <person name="Clum A."/>
            <person name="Steindorff A."/>
            <person name="Ohm R."/>
            <person name="Martin F."/>
            <person name="Silar P."/>
            <person name="Natvig D."/>
            <person name="Lalanne C."/>
            <person name="Gautier V."/>
            <person name="Ament-Velasquez S.L."/>
            <person name="Kruys A."/>
            <person name="Hutchinson M.I."/>
            <person name="Powell A.J."/>
            <person name="Barry K."/>
            <person name="Miller A.N."/>
            <person name="Grigoriev I.V."/>
            <person name="Debuchy R."/>
            <person name="Gladieux P."/>
            <person name="Thoren M.H."/>
            <person name="Johannesson H."/>
        </authorList>
    </citation>
    <scope>NUCLEOTIDE SEQUENCE</scope>
    <source>
        <strain evidence="15">PSN4</strain>
    </source>
</reference>
<dbReference type="GO" id="GO:0005525">
    <property type="term" value="F:GTP binding"/>
    <property type="evidence" value="ECO:0007669"/>
    <property type="project" value="UniProtKB-KW"/>
</dbReference>
<name>A0AAJ0BDZ5_9PEZI</name>
<evidence type="ECO:0000256" key="3">
    <source>
        <dbReference type="ARBA" id="ARBA00007507"/>
    </source>
</evidence>
<dbReference type="Gene3D" id="3.40.50.300">
    <property type="entry name" value="P-loop containing nucleotide triphosphate hydrolases"/>
    <property type="match status" value="1"/>
</dbReference>
<dbReference type="InterPro" id="IPR006687">
    <property type="entry name" value="Small_GTPase_SAR1"/>
</dbReference>
<keyword evidence="4" id="KW-0813">Transport</keyword>
<dbReference type="AlphaFoldDB" id="A0AAJ0BDZ5"/>
<feature type="binding site" evidence="13">
    <location>
        <begin position="26"/>
        <end position="33"/>
    </location>
    <ligand>
        <name>GTP</name>
        <dbReference type="ChEBI" id="CHEBI:37565"/>
    </ligand>
</feature>
<evidence type="ECO:0000256" key="4">
    <source>
        <dbReference type="ARBA" id="ARBA00022448"/>
    </source>
</evidence>
<keyword evidence="10 13" id="KW-0342">GTP-binding</keyword>
<dbReference type="PROSITE" id="PS51417">
    <property type="entry name" value="ARF"/>
    <property type="match status" value="1"/>
</dbReference>
<feature type="binding site" evidence="14">
    <location>
        <position position="61"/>
    </location>
    <ligand>
        <name>Mg(2+)</name>
        <dbReference type="ChEBI" id="CHEBI:18420"/>
    </ligand>
</feature>
<dbReference type="Proteomes" id="UP001239445">
    <property type="component" value="Unassembled WGS sequence"/>
</dbReference>
<dbReference type="InterPro" id="IPR006689">
    <property type="entry name" value="Small_GTPase_ARF/SAR"/>
</dbReference>
<dbReference type="GO" id="GO:0003924">
    <property type="term" value="F:GTPase activity"/>
    <property type="evidence" value="ECO:0007669"/>
    <property type="project" value="InterPro"/>
</dbReference>
<accession>A0AAJ0BDZ5</accession>
<gene>
    <name evidence="15" type="ORF">QBC47DRAFT_445142</name>
</gene>
<evidence type="ECO:0000256" key="2">
    <source>
        <dbReference type="ARBA" id="ARBA00004555"/>
    </source>
</evidence>
<evidence type="ECO:0000256" key="8">
    <source>
        <dbReference type="ARBA" id="ARBA00022927"/>
    </source>
</evidence>
<feature type="binding site" evidence="12">
    <location>
        <position position="156"/>
    </location>
    <ligand>
        <name>GTP</name>
        <dbReference type="ChEBI" id="CHEBI:37565"/>
    </ligand>
</feature>
<feature type="binding site" evidence="12">
    <location>
        <position position="31"/>
    </location>
    <ligand>
        <name>GTP</name>
        <dbReference type="ChEBI" id="CHEBI:37565"/>
    </ligand>
</feature>
<evidence type="ECO:0000256" key="13">
    <source>
        <dbReference type="PIRSR" id="PIRSR606689-1"/>
    </source>
</evidence>
<feature type="binding site" evidence="11">
    <location>
        <position position="28"/>
    </location>
    <ligand>
        <name>Mg(2+)</name>
        <dbReference type="ChEBI" id="CHEBI:18420"/>
    </ligand>
</feature>
<keyword evidence="11" id="KW-0460">Magnesium</keyword>
<feature type="binding site" evidence="12">
    <location>
        <position position="29"/>
    </location>
    <ligand>
        <name>GTP</name>
        <dbReference type="ChEBI" id="CHEBI:37565"/>
    </ligand>
</feature>
<keyword evidence="7" id="KW-0931">ER-Golgi transport</keyword>
<evidence type="ECO:0000256" key="6">
    <source>
        <dbReference type="ARBA" id="ARBA00022824"/>
    </source>
</evidence>
<comment type="similarity">
    <text evidence="3">Belongs to the small GTPase superfamily. SAR1 family.</text>
</comment>
<dbReference type="GO" id="GO:0005783">
    <property type="term" value="C:endoplasmic reticulum"/>
    <property type="evidence" value="ECO:0007669"/>
    <property type="project" value="UniProtKB-SubCell"/>
</dbReference>
<keyword evidence="8" id="KW-0653">Protein transport</keyword>
<feature type="binding site" evidence="14">
    <location>
        <position position="33"/>
    </location>
    <ligand>
        <name>Mg(2+)</name>
        <dbReference type="ChEBI" id="CHEBI:18420"/>
    </ligand>
</feature>
<dbReference type="GO" id="GO:0046872">
    <property type="term" value="F:metal ion binding"/>
    <property type="evidence" value="ECO:0007669"/>
    <property type="project" value="UniProtKB-KW"/>
</dbReference>